<name>A0A087AQ96_9BIFI</name>
<gene>
    <name evidence="2" type="ORF">BCUN_0922</name>
</gene>
<evidence type="ECO:0000313" key="2">
    <source>
        <dbReference type="EMBL" id="KFI60946.1"/>
    </source>
</evidence>
<organism evidence="2 3">
    <name type="scientific">Bifidobacterium cuniculi</name>
    <dbReference type="NCBI Taxonomy" id="1688"/>
    <lineage>
        <taxon>Bacteria</taxon>
        <taxon>Bacillati</taxon>
        <taxon>Actinomycetota</taxon>
        <taxon>Actinomycetes</taxon>
        <taxon>Bifidobacteriales</taxon>
        <taxon>Bifidobacteriaceae</taxon>
        <taxon>Bifidobacterium</taxon>
    </lineage>
</organism>
<accession>A0A087AQ96</accession>
<keyword evidence="1" id="KW-0732">Signal</keyword>
<dbReference type="AlphaFoldDB" id="A0A087AQ96"/>
<comment type="caution">
    <text evidence="2">The sequence shown here is derived from an EMBL/GenBank/DDBJ whole genome shotgun (WGS) entry which is preliminary data.</text>
</comment>
<evidence type="ECO:0000256" key="1">
    <source>
        <dbReference type="SAM" id="SignalP"/>
    </source>
</evidence>
<reference evidence="2 3" key="1">
    <citation type="submission" date="2014-03" db="EMBL/GenBank/DDBJ databases">
        <title>Genomics of Bifidobacteria.</title>
        <authorList>
            <person name="Ventura M."/>
            <person name="Milani C."/>
            <person name="Lugli G.A."/>
        </authorList>
    </citation>
    <scope>NUCLEOTIDE SEQUENCE [LARGE SCALE GENOMIC DNA]</scope>
    <source>
        <strain evidence="2 3">LMG 10738</strain>
    </source>
</reference>
<dbReference type="STRING" id="1688.BCUN_0922"/>
<sequence>MRNTLAKAARATGATLLALGLAFSVTNVAHAASATYYPVSSGSINGGFYSGSYSVTATKSSISVYSFSNSMGCIAAQNGQKSEMTTNHGTTCAVSITGGQSTVGDYAYYTTL</sequence>
<keyword evidence="3" id="KW-1185">Reference proteome</keyword>
<dbReference type="EMBL" id="JGYV01000017">
    <property type="protein sequence ID" value="KFI60946.1"/>
    <property type="molecule type" value="Genomic_DNA"/>
</dbReference>
<dbReference type="RefSeq" id="WP_033516725.1">
    <property type="nucleotide sequence ID" value="NZ_JGYV01000017.1"/>
</dbReference>
<protein>
    <submittedName>
        <fullName evidence="2">Uncharacterized protein</fullName>
    </submittedName>
</protein>
<proteinExistence type="predicted"/>
<evidence type="ECO:0000313" key="3">
    <source>
        <dbReference type="Proteomes" id="UP000029067"/>
    </source>
</evidence>
<feature type="signal peptide" evidence="1">
    <location>
        <begin position="1"/>
        <end position="31"/>
    </location>
</feature>
<feature type="chain" id="PRO_5001818520" evidence="1">
    <location>
        <begin position="32"/>
        <end position="112"/>
    </location>
</feature>
<dbReference type="Proteomes" id="UP000029067">
    <property type="component" value="Unassembled WGS sequence"/>
</dbReference>